<evidence type="ECO:0000256" key="5">
    <source>
        <dbReference type="ARBA" id="ARBA00023163"/>
    </source>
</evidence>
<name>A0A6P0CHU4_9RHOB</name>
<keyword evidence="4" id="KW-0805">Transcription regulation</keyword>
<evidence type="ECO:0000256" key="4">
    <source>
        <dbReference type="ARBA" id="ARBA00023015"/>
    </source>
</evidence>
<evidence type="ECO:0000256" key="1">
    <source>
        <dbReference type="ARBA" id="ARBA00005230"/>
    </source>
</evidence>
<evidence type="ECO:0000256" key="7">
    <source>
        <dbReference type="ARBA" id="ARBA00033135"/>
    </source>
</evidence>
<dbReference type="Pfam" id="PF01845">
    <property type="entry name" value="CcdB"/>
    <property type="match status" value="1"/>
</dbReference>
<proteinExistence type="inferred from homology"/>
<comment type="caution">
    <text evidence="8">The sequence shown here is derived from an EMBL/GenBank/DDBJ whole genome shotgun (WGS) entry which is preliminary data.</text>
</comment>
<evidence type="ECO:0000313" key="8">
    <source>
        <dbReference type="EMBL" id="NEK24888.1"/>
    </source>
</evidence>
<protein>
    <recommendedName>
        <fullName evidence="2">Toxin CcdB</fullName>
    </recommendedName>
    <alternativeName>
        <fullName evidence="7">Cytotoxic protein CcdB</fullName>
    </alternativeName>
    <alternativeName>
        <fullName evidence="6">Protein LetD</fullName>
    </alternativeName>
</protein>
<evidence type="ECO:0000256" key="2">
    <source>
        <dbReference type="ARBA" id="ARBA00015075"/>
    </source>
</evidence>
<comment type="similarity">
    <text evidence="1">Belongs to the CcdB toxin family.</text>
</comment>
<dbReference type="RefSeq" id="WP_164355944.1">
    <property type="nucleotide sequence ID" value="NZ_JAABNT010000026.1"/>
</dbReference>
<reference evidence="8 9" key="1">
    <citation type="submission" date="2020-01" db="EMBL/GenBank/DDBJ databases">
        <title>Sulfitobacter sediminilitoris sp. nov., isolated from a tidal flat.</title>
        <authorList>
            <person name="Park S."/>
            <person name="Yoon J.-H."/>
        </authorList>
    </citation>
    <scope>NUCLEOTIDE SEQUENCE [LARGE SCALE GENOMIC DNA]</scope>
    <source>
        <strain evidence="8 9">JBTF-M27</strain>
    </source>
</reference>
<dbReference type="InterPro" id="IPR011067">
    <property type="entry name" value="Plasmid_toxin/cell-grow_inhib"/>
</dbReference>
<keyword evidence="9" id="KW-1185">Reference proteome</keyword>
<gene>
    <name evidence="8" type="ORF">GV827_21185</name>
</gene>
<dbReference type="GO" id="GO:0006276">
    <property type="term" value="P:plasmid maintenance"/>
    <property type="evidence" value="ECO:0007669"/>
    <property type="project" value="InterPro"/>
</dbReference>
<keyword evidence="5" id="KW-0804">Transcription</keyword>
<dbReference type="InterPro" id="IPR002712">
    <property type="entry name" value="CcdB"/>
</dbReference>
<evidence type="ECO:0000313" key="9">
    <source>
        <dbReference type="Proteomes" id="UP000468591"/>
    </source>
</evidence>
<dbReference type="SUPFAM" id="SSF50118">
    <property type="entry name" value="Cell growth inhibitor/plasmid maintenance toxic component"/>
    <property type="match status" value="1"/>
</dbReference>
<sequence>MSRFHLYAGSEEGEYLLDHQTDFLSHYNTRIVAPVVAETAFDGAATELNPVIKVGGVAHVVLTHFLSAVPAQGLTVPVGDYAAEGDRFTRALDLLFQGY</sequence>
<dbReference type="AlphaFoldDB" id="A0A6P0CHU4"/>
<evidence type="ECO:0000256" key="6">
    <source>
        <dbReference type="ARBA" id="ARBA00029628"/>
    </source>
</evidence>
<evidence type="ECO:0000256" key="3">
    <source>
        <dbReference type="ARBA" id="ARBA00022491"/>
    </source>
</evidence>
<organism evidence="8 9">
    <name type="scientific">Sulfitobacter sediminilitoris</name>
    <dbReference type="NCBI Taxonomy" id="2698830"/>
    <lineage>
        <taxon>Bacteria</taxon>
        <taxon>Pseudomonadati</taxon>
        <taxon>Pseudomonadota</taxon>
        <taxon>Alphaproteobacteria</taxon>
        <taxon>Rhodobacterales</taxon>
        <taxon>Roseobacteraceae</taxon>
        <taxon>Sulfitobacter</taxon>
    </lineage>
</organism>
<keyword evidence="3" id="KW-0678">Repressor</keyword>
<dbReference type="Proteomes" id="UP000468591">
    <property type="component" value="Unassembled WGS sequence"/>
</dbReference>
<dbReference type="GO" id="GO:0008657">
    <property type="term" value="F:DNA topoisomerase type II (double strand cut, ATP-hydrolyzing) inhibitor activity"/>
    <property type="evidence" value="ECO:0007669"/>
    <property type="project" value="InterPro"/>
</dbReference>
<dbReference type="EMBL" id="JAABNT010000026">
    <property type="protein sequence ID" value="NEK24888.1"/>
    <property type="molecule type" value="Genomic_DNA"/>
</dbReference>
<accession>A0A6P0CHU4</accession>
<dbReference type="Gene3D" id="2.30.30.110">
    <property type="match status" value="1"/>
</dbReference>